<dbReference type="GO" id="GO:0016787">
    <property type="term" value="F:hydrolase activity"/>
    <property type="evidence" value="ECO:0007669"/>
    <property type="project" value="UniProtKB-KW"/>
</dbReference>
<evidence type="ECO:0000256" key="1">
    <source>
        <dbReference type="ARBA" id="ARBA00022801"/>
    </source>
</evidence>
<gene>
    <name evidence="4" type="ORF">CWN49_34395</name>
</gene>
<dbReference type="InterPro" id="IPR027417">
    <property type="entry name" value="P-loop_NTPase"/>
</dbReference>
<dbReference type="Pfam" id="PF00271">
    <property type="entry name" value="Helicase_C"/>
    <property type="match status" value="1"/>
</dbReference>
<protein>
    <submittedName>
        <fullName evidence="4">ATP-dependent DNA helicase RecG</fullName>
    </submittedName>
</protein>
<comment type="caution">
    <text evidence="4">The sequence shown here is derived from an EMBL/GenBank/DDBJ whole genome shotgun (WGS) entry which is preliminary data.</text>
</comment>
<reference evidence="4 5" key="2">
    <citation type="submission" date="2018-01" db="EMBL/GenBank/DDBJ databases">
        <title>Genomic study of Klebsiella pneumoniae.</title>
        <authorList>
            <person name="Yang Y."/>
            <person name="Bicalho R."/>
        </authorList>
    </citation>
    <scope>NUCLEOTIDE SEQUENCE [LARGE SCALE GENOMIC DNA]</scope>
    <source>
        <strain evidence="4 5">A10</strain>
    </source>
</reference>
<accession>A0A2J5P375</accession>
<keyword evidence="1" id="KW-0378">Hydrolase</keyword>
<feature type="non-terminal residue" evidence="4">
    <location>
        <position position="1"/>
    </location>
</feature>
<dbReference type="InterPro" id="IPR047112">
    <property type="entry name" value="RecG/Mfd"/>
</dbReference>
<dbReference type="AlphaFoldDB" id="A0A2J5P375"/>
<dbReference type="Proteomes" id="UP000234667">
    <property type="component" value="Unassembled WGS sequence"/>
</dbReference>
<feature type="domain" description="Helicase C-terminal" evidence="3">
    <location>
        <begin position="1"/>
        <end position="108"/>
    </location>
</feature>
<sequence>GLVHGRMKSAEKQAVMSAFKQGELHLLVATTVIEVGVDVPNSSLMIIENPERLGLAQLHQLRGRVGRGAVASHCVLLYKSPLSKTAQKRLQVLRDSNDGFVIAQKDLEIRGPGELLGTRQTGNAEFKVADLLRDQAMIPEVQRIARHIHERYPQQAQALIERWMPETERYSNA</sequence>
<keyword evidence="2 4" id="KW-0547">Nucleotide-binding</keyword>
<dbReference type="PANTHER" id="PTHR47964:SF1">
    <property type="entry name" value="ATP-DEPENDENT DNA HELICASE HOMOLOG RECG, CHLOROPLASTIC"/>
    <property type="match status" value="1"/>
</dbReference>
<evidence type="ECO:0000259" key="3">
    <source>
        <dbReference type="PROSITE" id="PS51194"/>
    </source>
</evidence>
<dbReference type="GO" id="GO:0003678">
    <property type="term" value="F:DNA helicase activity"/>
    <property type="evidence" value="ECO:0007669"/>
    <property type="project" value="TreeGrafter"/>
</dbReference>
<organism evidence="4 5">
    <name type="scientific">Klebsiella michiganensis</name>
    <dbReference type="NCBI Taxonomy" id="1134687"/>
    <lineage>
        <taxon>Bacteria</taxon>
        <taxon>Pseudomonadati</taxon>
        <taxon>Pseudomonadota</taxon>
        <taxon>Gammaproteobacteria</taxon>
        <taxon>Enterobacterales</taxon>
        <taxon>Enterobacteriaceae</taxon>
        <taxon>Klebsiella/Raoultella group</taxon>
        <taxon>Klebsiella</taxon>
    </lineage>
</organism>
<reference evidence="4 5" key="1">
    <citation type="submission" date="2017-11" db="EMBL/GenBank/DDBJ databases">
        <authorList>
            <person name="Han C.G."/>
        </authorList>
    </citation>
    <scope>NUCLEOTIDE SEQUENCE [LARGE SCALE GENOMIC DNA]</scope>
    <source>
        <strain evidence="4 5">A10</strain>
    </source>
</reference>
<name>A0A2J5P375_9ENTR</name>
<dbReference type="GO" id="GO:0006281">
    <property type="term" value="P:DNA repair"/>
    <property type="evidence" value="ECO:0007669"/>
    <property type="project" value="InterPro"/>
</dbReference>
<dbReference type="Gene3D" id="3.40.50.300">
    <property type="entry name" value="P-loop containing nucleotide triphosphate hydrolases"/>
    <property type="match status" value="1"/>
</dbReference>
<evidence type="ECO:0000256" key="2">
    <source>
        <dbReference type="ARBA" id="ARBA00022806"/>
    </source>
</evidence>
<dbReference type="InterPro" id="IPR045562">
    <property type="entry name" value="RecG_dom3_C"/>
</dbReference>
<dbReference type="PROSITE" id="PS51194">
    <property type="entry name" value="HELICASE_CTER"/>
    <property type="match status" value="1"/>
</dbReference>
<dbReference type="SUPFAM" id="SSF52540">
    <property type="entry name" value="P-loop containing nucleoside triphosphate hydrolases"/>
    <property type="match status" value="1"/>
</dbReference>
<dbReference type="Pfam" id="PF19833">
    <property type="entry name" value="RecG_dom3_C"/>
    <property type="match status" value="1"/>
</dbReference>
<proteinExistence type="predicted"/>
<dbReference type="EMBL" id="PIDR01001899">
    <property type="protein sequence ID" value="PLO60391.1"/>
    <property type="molecule type" value="Genomic_DNA"/>
</dbReference>
<dbReference type="InterPro" id="IPR001650">
    <property type="entry name" value="Helicase_C-like"/>
</dbReference>
<dbReference type="PANTHER" id="PTHR47964">
    <property type="entry name" value="ATP-DEPENDENT DNA HELICASE HOMOLOG RECG, CHLOROPLASTIC"/>
    <property type="match status" value="1"/>
</dbReference>
<evidence type="ECO:0000313" key="5">
    <source>
        <dbReference type="Proteomes" id="UP000234667"/>
    </source>
</evidence>
<dbReference type="SMART" id="SM00490">
    <property type="entry name" value="HELICc"/>
    <property type="match status" value="1"/>
</dbReference>
<keyword evidence="2 4" id="KW-0067">ATP-binding</keyword>
<keyword evidence="2 4" id="KW-0347">Helicase</keyword>
<evidence type="ECO:0000313" key="4">
    <source>
        <dbReference type="EMBL" id="PLO60391.1"/>
    </source>
</evidence>